<name>A0A0E9X1Z4_ANGAN</name>
<dbReference type="EMBL" id="GBXM01011850">
    <property type="protein sequence ID" value="JAH96727.1"/>
    <property type="molecule type" value="Transcribed_RNA"/>
</dbReference>
<protein>
    <submittedName>
        <fullName evidence="1">Uncharacterized protein</fullName>
    </submittedName>
</protein>
<reference evidence="1" key="2">
    <citation type="journal article" date="2015" name="Fish Shellfish Immunol.">
        <title>Early steps in the European eel (Anguilla anguilla)-Vibrio vulnificus interaction in the gills: Role of the RtxA13 toxin.</title>
        <authorList>
            <person name="Callol A."/>
            <person name="Pajuelo D."/>
            <person name="Ebbesson L."/>
            <person name="Teles M."/>
            <person name="MacKenzie S."/>
            <person name="Amaro C."/>
        </authorList>
    </citation>
    <scope>NUCLEOTIDE SEQUENCE</scope>
</reference>
<dbReference type="AlphaFoldDB" id="A0A0E9X1Z4"/>
<sequence>MCAVIQHKILIISKIIRSVTFLFCCFLSYNRHHCCYVNTKLDSTNRSFSSSPQSFVYKILVNS</sequence>
<proteinExistence type="predicted"/>
<evidence type="ECO:0000313" key="1">
    <source>
        <dbReference type="EMBL" id="JAH96727.1"/>
    </source>
</evidence>
<organism evidence="1">
    <name type="scientific">Anguilla anguilla</name>
    <name type="common">European freshwater eel</name>
    <name type="synonym">Muraena anguilla</name>
    <dbReference type="NCBI Taxonomy" id="7936"/>
    <lineage>
        <taxon>Eukaryota</taxon>
        <taxon>Metazoa</taxon>
        <taxon>Chordata</taxon>
        <taxon>Craniata</taxon>
        <taxon>Vertebrata</taxon>
        <taxon>Euteleostomi</taxon>
        <taxon>Actinopterygii</taxon>
        <taxon>Neopterygii</taxon>
        <taxon>Teleostei</taxon>
        <taxon>Anguilliformes</taxon>
        <taxon>Anguillidae</taxon>
        <taxon>Anguilla</taxon>
    </lineage>
</organism>
<accession>A0A0E9X1Z4</accession>
<reference evidence="1" key="1">
    <citation type="submission" date="2014-11" db="EMBL/GenBank/DDBJ databases">
        <authorList>
            <person name="Amaro Gonzalez C."/>
        </authorList>
    </citation>
    <scope>NUCLEOTIDE SEQUENCE</scope>
</reference>